<evidence type="ECO:0000313" key="10">
    <source>
        <dbReference type="Proteomes" id="UP000474175"/>
    </source>
</evidence>
<feature type="domain" description="MgtC/SapB/SrpB/YhiD N-terminal" evidence="8">
    <location>
        <begin position="8"/>
        <end position="127"/>
    </location>
</feature>
<proteinExistence type="inferred from homology"/>
<feature type="transmembrane region" description="Helical" evidence="7">
    <location>
        <begin position="29"/>
        <end position="52"/>
    </location>
</feature>
<dbReference type="EMBL" id="JAAFZH010000008">
    <property type="protein sequence ID" value="NDU96920.1"/>
    <property type="molecule type" value="Genomic_DNA"/>
</dbReference>
<evidence type="ECO:0000313" key="9">
    <source>
        <dbReference type="EMBL" id="NDU96920.1"/>
    </source>
</evidence>
<keyword evidence="4 7" id="KW-0812">Transmembrane</keyword>
<dbReference type="PANTHER" id="PTHR33778">
    <property type="entry name" value="PROTEIN MGTC"/>
    <property type="match status" value="1"/>
</dbReference>
<dbReference type="PRINTS" id="PR01837">
    <property type="entry name" value="MGTCSAPBPROT"/>
</dbReference>
<gene>
    <name evidence="9" type="ORF">GK108_18695</name>
</gene>
<keyword evidence="3" id="KW-1003">Cell membrane</keyword>
<sequence length="207" mass="22508">MEILIRFLLAILWGSLVGAEREYRSKAAGFRTIIMISIGACFFANMSAAIGGPNNPDRIAANIVTGIGFLGAGVIFKADNRINGVTTAATIWAVAAVGLGIGTGYYFASACGSLLILFVLAVLPSVETTIDKFNQSRELIVHFSVRQDQTAACEALLTELSLKYRPVKTIKDDQLLRVSWLVQGSDQTFRTLLAQLKTMEAIHYFEL</sequence>
<comment type="subcellular location">
    <subcellularLocation>
        <location evidence="1">Cell membrane</location>
        <topology evidence="1">Multi-pass membrane protein</topology>
    </subcellularLocation>
</comment>
<evidence type="ECO:0000256" key="3">
    <source>
        <dbReference type="ARBA" id="ARBA00022475"/>
    </source>
</evidence>
<keyword evidence="10" id="KW-1185">Reference proteome</keyword>
<evidence type="ECO:0000256" key="1">
    <source>
        <dbReference type="ARBA" id="ARBA00004651"/>
    </source>
</evidence>
<evidence type="ECO:0000256" key="4">
    <source>
        <dbReference type="ARBA" id="ARBA00022692"/>
    </source>
</evidence>
<dbReference type="AlphaFoldDB" id="A0A6L9L932"/>
<dbReference type="Pfam" id="PF02308">
    <property type="entry name" value="MgtC"/>
    <property type="match status" value="1"/>
</dbReference>
<dbReference type="PANTHER" id="PTHR33778:SF1">
    <property type="entry name" value="MAGNESIUM TRANSPORTER YHID-RELATED"/>
    <property type="match status" value="1"/>
</dbReference>
<comment type="similarity">
    <text evidence="2">Belongs to the MgtC/SapB family.</text>
</comment>
<evidence type="ECO:0000259" key="8">
    <source>
        <dbReference type="Pfam" id="PF02308"/>
    </source>
</evidence>
<evidence type="ECO:0000256" key="6">
    <source>
        <dbReference type="ARBA" id="ARBA00023136"/>
    </source>
</evidence>
<evidence type="ECO:0000256" key="2">
    <source>
        <dbReference type="ARBA" id="ARBA00009298"/>
    </source>
</evidence>
<keyword evidence="5 7" id="KW-1133">Transmembrane helix</keyword>
<name>A0A6L9L932_9BACT</name>
<keyword evidence="6 7" id="KW-0472">Membrane</keyword>
<organism evidence="9 10">
    <name type="scientific">Spirosoma terrae</name>
    <dbReference type="NCBI Taxonomy" id="1968276"/>
    <lineage>
        <taxon>Bacteria</taxon>
        <taxon>Pseudomonadati</taxon>
        <taxon>Bacteroidota</taxon>
        <taxon>Cytophagia</taxon>
        <taxon>Cytophagales</taxon>
        <taxon>Cytophagaceae</taxon>
        <taxon>Spirosoma</taxon>
    </lineage>
</organism>
<evidence type="ECO:0000256" key="7">
    <source>
        <dbReference type="SAM" id="Phobius"/>
    </source>
</evidence>
<dbReference type="InterPro" id="IPR003416">
    <property type="entry name" value="MgtC/SapB/SrpB/YhiD_fam"/>
</dbReference>
<protein>
    <submittedName>
        <fullName evidence="9">MgtC/SapB family protein</fullName>
    </submittedName>
</protein>
<comment type="caution">
    <text evidence="9">The sequence shown here is derived from an EMBL/GenBank/DDBJ whole genome shotgun (WGS) entry which is preliminary data.</text>
</comment>
<evidence type="ECO:0000256" key="5">
    <source>
        <dbReference type="ARBA" id="ARBA00022989"/>
    </source>
</evidence>
<reference evidence="9 10" key="1">
    <citation type="submission" date="2020-02" db="EMBL/GenBank/DDBJ databases">
        <title>Draft genome sequence of two Spirosoma agri KCTC 52727 and Spirosoma terrae KCTC 52035.</title>
        <authorList>
            <person name="Rojas J."/>
            <person name="Ambika Manirajan B."/>
            <person name="Suarez C."/>
            <person name="Ratering S."/>
            <person name="Schnell S."/>
        </authorList>
    </citation>
    <scope>NUCLEOTIDE SEQUENCE [LARGE SCALE GENOMIC DNA]</scope>
    <source>
        <strain evidence="9 10">KCTC 52035</strain>
    </source>
</reference>
<feature type="transmembrane region" description="Helical" evidence="7">
    <location>
        <begin position="90"/>
        <end position="123"/>
    </location>
</feature>
<dbReference type="InterPro" id="IPR049177">
    <property type="entry name" value="MgtC_SapB_SrpB_YhiD_N"/>
</dbReference>
<dbReference type="GO" id="GO:0005886">
    <property type="term" value="C:plasma membrane"/>
    <property type="evidence" value="ECO:0007669"/>
    <property type="project" value="UniProtKB-SubCell"/>
</dbReference>
<feature type="transmembrane region" description="Helical" evidence="7">
    <location>
        <begin position="59"/>
        <end position="78"/>
    </location>
</feature>
<accession>A0A6L9L932</accession>
<dbReference type="Proteomes" id="UP000474175">
    <property type="component" value="Unassembled WGS sequence"/>
</dbReference>